<comment type="caution">
    <text evidence="2">The sequence shown here is derived from an EMBL/GenBank/DDBJ whole genome shotgun (WGS) entry which is preliminary data.</text>
</comment>
<dbReference type="InterPro" id="IPR042267">
    <property type="entry name" value="VTC_sf"/>
</dbReference>
<dbReference type="Pfam" id="PF09359">
    <property type="entry name" value="VTC"/>
    <property type="match status" value="1"/>
</dbReference>
<evidence type="ECO:0000313" key="3">
    <source>
        <dbReference type="Proteomes" id="UP000029091"/>
    </source>
</evidence>
<dbReference type="RefSeq" id="WP_033499266.1">
    <property type="nucleotide sequence ID" value="NZ_JDUX01000001.1"/>
</dbReference>
<dbReference type="InterPro" id="IPR018966">
    <property type="entry name" value="VTC_domain"/>
</dbReference>
<dbReference type="EMBL" id="JGZQ01000008">
    <property type="protein sequence ID" value="KFI96577.1"/>
    <property type="molecule type" value="Genomic_DNA"/>
</dbReference>
<feature type="domain" description="VTC" evidence="1">
    <location>
        <begin position="34"/>
        <end position="251"/>
    </location>
</feature>
<dbReference type="GO" id="GO:0006799">
    <property type="term" value="P:polyphosphate biosynthetic process"/>
    <property type="evidence" value="ECO:0007669"/>
    <property type="project" value="UniProtKB-ARBA"/>
</dbReference>
<sequence>MRGDGGASKLLERVRRRVGEELSMPPRRCEEHYRHELKYLISYGQKADLNLRLAPLLEQDSHARGGCYMIRSLYFDDYWNTAYQEKVDGVLMRKKYRIRIYDYSDRVIKLERKRKRDSWIYKEDASLTHGQFDRILAGDVGFLEHSEEPLCREFYVEYMSNVLRPRVIVDYEREPWILDAGTVRVTFDMDVRAAVDGFDIFDRTLPTLPVLEPGKLVMEVKFTEFLPQIVRDILPGKAQEITAASKYVLCYDKASYLRGFDYWQEGWNVPSV</sequence>
<accession>A0A087DM27</accession>
<proteinExistence type="predicted"/>
<reference evidence="2 3" key="1">
    <citation type="submission" date="2014-03" db="EMBL/GenBank/DDBJ databases">
        <title>Genomics of Bifidobacteria.</title>
        <authorList>
            <person name="Ventura M."/>
            <person name="Milani C."/>
            <person name="Lugli G.A."/>
        </authorList>
    </citation>
    <scope>NUCLEOTIDE SEQUENCE [LARGE SCALE GENOMIC DNA]</scope>
    <source>
        <strain evidence="3">JCM 15918</strain>
    </source>
</reference>
<gene>
    <name evidence="2" type="ORF">BSTER_0415</name>
</gene>
<protein>
    <submittedName>
        <fullName evidence="2">VTC domain-containing protein</fullName>
    </submittedName>
</protein>
<dbReference type="Gene3D" id="3.20.100.30">
    <property type="entry name" value="VTC, catalytic tunnel domain"/>
    <property type="match status" value="1"/>
</dbReference>
<evidence type="ECO:0000313" key="2">
    <source>
        <dbReference type="EMBL" id="KFI96577.1"/>
    </source>
</evidence>
<dbReference type="AlphaFoldDB" id="A0A087DM27"/>
<dbReference type="CDD" id="cd07750">
    <property type="entry name" value="PolyPPase_VTC_like"/>
    <property type="match status" value="1"/>
</dbReference>
<dbReference type="Proteomes" id="UP000029091">
    <property type="component" value="Unassembled WGS sequence"/>
</dbReference>
<evidence type="ECO:0000259" key="1">
    <source>
        <dbReference type="Pfam" id="PF09359"/>
    </source>
</evidence>
<name>A0A087DM27_BIFAD</name>
<organism evidence="2 3">
    <name type="scientific">Bifidobacterium adolescentis JCM 15918</name>
    <dbReference type="NCBI Taxonomy" id="1437612"/>
    <lineage>
        <taxon>Bacteria</taxon>
        <taxon>Bacillati</taxon>
        <taxon>Actinomycetota</taxon>
        <taxon>Actinomycetes</taxon>
        <taxon>Bifidobacteriales</taxon>
        <taxon>Bifidobacteriaceae</taxon>
        <taxon>Bifidobacterium</taxon>
    </lineage>
</organism>